<dbReference type="Pfam" id="PF00144">
    <property type="entry name" value="Beta-lactamase"/>
    <property type="match status" value="1"/>
</dbReference>
<evidence type="ECO:0000256" key="2">
    <source>
        <dbReference type="ARBA" id="ARBA00022801"/>
    </source>
</evidence>
<protein>
    <submittedName>
        <fullName evidence="6">D-aminoacylase</fullName>
    </submittedName>
</protein>
<sequence>MRFLLCAFFVAASSAYSAELFDIVLTNGRIVDGTGSPWYVADVGIRAGRIAKIGRLADAEAPKKIDVKGLIVAPGFIDMMGQTVTPMIDKPEVGLNLITQGITTILAGEGSSGAPLSDAAAKQMGWKTMAEYFHIVELSGLPVNVAQTVGHTQVRRLAMGEEGRKPTEAELNQMKAMVREAMEAGAIGVSTSLIYPPAVYADTDEIGALAAVAGEFGGRYFTHMRNEGDRLLEAIDEAIEIGRKGRTPVHIFHLKTAGRGNWSKMDGAVKKIRDARAQGTEVTADIYPYINNGLGIEALVHPRHFEKGREAFVSKLNDPELRKTIRDEMESDQGEWENWYKHIGRDWNKLIIGKSNSLRHKVEPGSSLAGAAKTLNLDPWELFYHLVGTGAFVMPETMSEDNKRRLIGEDFISFCTDVGPAGGSGIASHPRAYGSFPRLLSRYIRQDKAATLERFIAQASALGANEVMARDRGRIAEGLAADVIIFDEAKVTDHADFANPAKLSEGMKHVIVNGQLVLEDGKQTKARPGRVLRGPGWRKDLASSSIITGDTVPELTALDRLMAGFMAKHSIPGASLSVTDGDRLVYARGFGYADVATREKVQPESLFRIASISKPLTAVAIMKLVEEGKLSLDDKIFDVLDHYDPPKPDAKMDPRLKQITIRQCLQHTGGWDRDKSFDAMFRYLDFAKALDLPPPADQKAIIRNMMAQPLDFDPGSRQLYSNYGFCLLGRAIEKRTGLAYDAFVRQSVLEPLGARTLVQGHTLLEQRQPNEVHYYTPLRGQSVFANSLGTIVPSTYGCWNLEAMDSHGAWIASCVDLARFATRFESLLKPATVEIMKAKPPGGGALDDKGKPKEVVYVCGLARRETPAGTSFSHGGSLPGTSTLMMKRPDGRTWTVLFNTRSSPQSDALARTLQLDLDKVLDSIRTWPKHDLFGKFPQHVPSKSR</sequence>
<evidence type="ECO:0000256" key="1">
    <source>
        <dbReference type="ARBA" id="ARBA00022723"/>
    </source>
</evidence>
<dbReference type="OrthoDB" id="9797709at2"/>
<keyword evidence="7" id="KW-1185">Reference proteome</keyword>
<dbReference type="Gene3D" id="3.30.1490.130">
    <property type="entry name" value="D-aminoacylase. Domain 3"/>
    <property type="match status" value="1"/>
</dbReference>
<feature type="domain" description="Beta-lactamase-related" evidence="4">
    <location>
        <begin position="558"/>
        <end position="917"/>
    </location>
</feature>
<evidence type="ECO:0000259" key="4">
    <source>
        <dbReference type="Pfam" id="PF00144"/>
    </source>
</evidence>
<keyword evidence="2" id="KW-0378">Hydrolase</keyword>
<feature type="signal peptide" evidence="3">
    <location>
        <begin position="1"/>
        <end position="17"/>
    </location>
</feature>
<dbReference type="GO" id="GO:0016811">
    <property type="term" value="F:hydrolase activity, acting on carbon-nitrogen (but not peptide) bonds, in linear amides"/>
    <property type="evidence" value="ECO:0007669"/>
    <property type="project" value="InterPro"/>
</dbReference>
<gene>
    <name evidence="6" type="primary">ndaD</name>
    <name evidence="6" type="ORF">BGE01nite_27770</name>
</gene>
<dbReference type="Gene3D" id="3.20.20.140">
    <property type="entry name" value="Metal-dependent hydrolases"/>
    <property type="match status" value="1"/>
</dbReference>
<dbReference type="EMBL" id="BKAG01000018">
    <property type="protein sequence ID" value="GEP43486.1"/>
    <property type="molecule type" value="Genomic_DNA"/>
</dbReference>
<dbReference type="SUPFAM" id="SSF56601">
    <property type="entry name" value="beta-lactamase/transpeptidase-like"/>
    <property type="match status" value="1"/>
</dbReference>
<evidence type="ECO:0000256" key="3">
    <source>
        <dbReference type="SAM" id="SignalP"/>
    </source>
</evidence>
<dbReference type="Pfam" id="PF00449">
    <property type="entry name" value="Urease_alpha"/>
    <property type="match status" value="1"/>
</dbReference>
<dbReference type="InterPro" id="IPR011059">
    <property type="entry name" value="Metal-dep_hydrolase_composite"/>
</dbReference>
<dbReference type="InterPro" id="IPR011612">
    <property type="entry name" value="Urease_alpha_N_dom"/>
</dbReference>
<evidence type="ECO:0000313" key="7">
    <source>
        <dbReference type="Proteomes" id="UP000321577"/>
    </source>
</evidence>
<dbReference type="AlphaFoldDB" id="A0A512M9S4"/>
<reference evidence="6 7" key="1">
    <citation type="submission" date="2019-07" db="EMBL/GenBank/DDBJ databases">
        <title>Whole genome shotgun sequence of Brevifollis gellanilyticus NBRC 108608.</title>
        <authorList>
            <person name="Hosoyama A."/>
            <person name="Uohara A."/>
            <person name="Ohji S."/>
            <person name="Ichikawa N."/>
        </authorList>
    </citation>
    <scope>NUCLEOTIDE SEQUENCE [LARGE SCALE GENOMIC DNA]</scope>
    <source>
        <strain evidence="6 7">NBRC 108608</strain>
    </source>
</reference>
<dbReference type="Gene3D" id="3.40.710.10">
    <property type="entry name" value="DD-peptidase/beta-lactamase superfamily"/>
    <property type="match status" value="1"/>
</dbReference>
<dbReference type="CDD" id="cd01297">
    <property type="entry name" value="D-aminoacylase"/>
    <property type="match status" value="1"/>
</dbReference>
<comment type="caution">
    <text evidence="6">The sequence shown here is derived from an EMBL/GenBank/DDBJ whole genome shotgun (WGS) entry which is preliminary data.</text>
</comment>
<dbReference type="Proteomes" id="UP000321577">
    <property type="component" value="Unassembled WGS sequence"/>
</dbReference>
<feature type="domain" description="Urease alpha-subunit N-terminal" evidence="5">
    <location>
        <begin position="14"/>
        <end position="66"/>
    </location>
</feature>
<dbReference type="SUPFAM" id="SSF51556">
    <property type="entry name" value="Metallo-dependent hydrolases"/>
    <property type="match status" value="1"/>
</dbReference>
<dbReference type="RefSeq" id="WP_146851064.1">
    <property type="nucleotide sequence ID" value="NZ_BKAG01000018.1"/>
</dbReference>
<keyword evidence="3" id="KW-0732">Signal</keyword>
<keyword evidence="1" id="KW-0479">Metal-binding</keyword>
<evidence type="ECO:0000259" key="5">
    <source>
        <dbReference type="Pfam" id="PF00449"/>
    </source>
</evidence>
<accession>A0A512M9S4</accession>
<dbReference type="Gene3D" id="2.30.40.10">
    <property type="entry name" value="Urease, subunit C, domain 1"/>
    <property type="match status" value="1"/>
</dbReference>
<dbReference type="InterPro" id="IPR023100">
    <property type="entry name" value="D-aminoacylase_insert_dom_sf"/>
</dbReference>
<evidence type="ECO:0000313" key="6">
    <source>
        <dbReference type="EMBL" id="GEP43486.1"/>
    </source>
</evidence>
<dbReference type="InterPro" id="IPR012338">
    <property type="entry name" value="Beta-lactam/transpept-like"/>
</dbReference>
<organism evidence="6 7">
    <name type="scientific">Brevifollis gellanilyticus</name>
    <dbReference type="NCBI Taxonomy" id="748831"/>
    <lineage>
        <taxon>Bacteria</taxon>
        <taxon>Pseudomonadati</taxon>
        <taxon>Verrucomicrobiota</taxon>
        <taxon>Verrucomicrobiia</taxon>
        <taxon>Verrucomicrobiales</taxon>
        <taxon>Verrucomicrobiaceae</taxon>
    </lineage>
</organism>
<dbReference type="InterPro" id="IPR032466">
    <property type="entry name" value="Metal_Hydrolase"/>
</dbReference>
<dbReference type="PANTHER" id="PTHR43283">
    <property type="entry name" value="BETA-LACTAMASE-RELATED"/>
    <property type="match status" value="1"/>
</dbReference>
<dbReference type="InterPro" id="IPR050789">
    <property type="entry name" value="Diverse_Enzym_Activities"/>
</dbReference>
<feature type="chain" id="PRO_5022183792" evidence="3">
    <location>
        <begin position="18"/>
        <end position="945"/>
    </location>
</feature>
<dbReference type="InterPro" id="IPR001466">
    <property type="entry name" value="Beta-lactam-related"/>
</dbReference>
<proteinExistence type="predicted"/>
<name>A0A512M9S4_9BACT</name>
<dbReference type="PANTHER" id="PTHR43283:SF3">
    <property type="entry name" value="BETA-LACTAMASE FAMILY PROTEIN (AFU_ORTHOLOGUE AFUA_5G07500)"/>
    <property type="match status" value="1"/>
</dbReference>
<dbReference type="GO" id="GO:0046872">
    <property type="term" value="F:metal ion binding"/>
    <property type="evidence" value="ECO:0007669"/>
    <property type="project" value="UniProtKB-KW"/>
</dbReference>
<dbReference type="SUPFAM" id="SSF51338">
    <property type="entry name" value="Composite domain of metallo-dependent hydrolases"/>
    <property type="match status" value="1"/>
</dbReference>